<evidence type="ECO:0000313" key="1">
    <source>
        <dbReference type="EMBL" id="KAJ6637628.1"/>
    </source>
</evidence>
<comment type="caution">
    <text evidence="1">The sequence shown here is derived from an EMBL/GenBank/DDBJ whole genome shotgun (WGS) entry which is preliminary data.</text>
</comment>
<proteinExistence type="predicted"/>
<reference evidence="1" key="1">
    <citation type="submission" date="2022-07" db="EMBL/GenBank/DDBJ databases">
        <authorList>
            <person name="Trinca V."/>
            <person name="Uliana J.V.C."/>
            <person name="Torres T.T."/>
            <person name="Ward R.J."/>
            <person name="Monesi N."/>
        </authorList>
    </citation>
    <scope>NUCLEOTIDE SEQUENCE</scope>
    <source>
        <strain evidence="1">HSMRA1968</strain>
        <tissue evidence="1">Whole embryos</tissue>
    </source>
</reference>
<sequence>MQKLKESKSQQQQVKKIDPLINLSNDFIMAINSTTHSATFFKISVENVLAHQRIQSCILEIYFEKAKNMDINVCNSHRLNILNLWNPAKQIPFVKLCREKNFTFLKLLICKSKHLHNTIYLDFCAVFLTFLFSSDGSQAFVSQNFHN</sequence>
<keyword evidence="2" id="KW-1185">Reference proteome</keyword>
<protein>
    <submittedName>
        <fullName evidence="1">Uncharacterized protein</fullName>
    </submittedName>
</protein>
<gene>
    <name evidence="1" type="ORF">Bhyg_10359</name>
</gene>
<accession>A0A9Q0MTD3</accession>
<dbReference type="AlphaFoldDB" id="A0A9Q0MTD3"/>
<dbReference type="Proteomes" id="UP001151699">
    <property type="component" value="Chromosome X"/>
</dbReference>
<name>A0A9Q0MTD3_9DIPT</name>
<evidence type="ECO:0000313" key="2">
    <source>
        <dbReference type="Proteomes" id="UP001151699"/>
    </source>
</evidence>
<organism evidence="1 2">
    <name type="scientific">Pseudolycoriella hygida</name>
    <dbReference type="NCBI Taxonomy" id="35572"/>
    <lineage>
        <taxon>Eukaryota</taxon>
        <taxon>Metazoa</taxon>
        <taxon>Ecdysozoa</taxon>
        <taxon>Arthropoda</taxon>
        <taxon>Hexapoda</taxon>
        <taxon>Insecta</taxon>
        <taxon>Pterygota</taxon>
        <taxon>Neoptera</taxon>
        <taxon>Endopterygota</taxon>
        <taxon>Diptera</taxon>
        <taxon>Nematocera</taxon>
        <taxon>Sciaroidea</taxon>
        <taxon>Sciaridae</taxon>
        <taxon>Pseudolycoriella</taxon>
    </lineage>
</organism>
<dbReference type="EMBL" id="WJQU01000003">
    <property type="protein sequence ID" value="KAJ6637628.1"/>
    <property type="molecule type" value="Genomic_DNA"/>
</dbReference>